<protein>
    <submittedName>
        <fullName evidence="2">Uncharacterized protein</fullName>
    </submittedName>
</protein>
<keyword evidence="3" id="KW-1185">Reference proteome</keyword>
<dbReference type="STRING" id="1220589.CD32_13345"/>
<dbReference type="eggNOG" id="ENOG5033YJZ">
    <property type="taxonomic scope" value="Bacteria"/>
</dbReference>
<dbReference type="RefSeq" id="WP_036155320.1">
    <property type="nucleotide sequence ID" value="NZ_AVCX01000005.1"/>
</dbReference>
<reference evidence="2 3" key="1">
    <citation type="submission" date="2014-02" db="EMBL/GenBank/DDBJ databases">
        <title>Draft genome sequence of Lysinibacillus odysseyi NBRC 100172.</title>
        <authorList>
            <person name="Zhang F."/>
            <person name="Wang G."/>
            <person name="Zhang L."/>
        </authorList>
    </citation>
    <scope>NUCLEOTIDE SEQUENCE [LARGE SCALE GENOMIC DNA]</scope>
    <source>
        <strain evidence="2 3">NBRC 100172</strain>
    </source>
</reference>
<keyword evidence="1" id="KW-1133">Transmembrane helix</keyword>
<keyword evidence="1" id="KW-0472">Membrane</keyword>
<evidence type="ECO:0000313" key="2">
    <source>
        <dbReference type="EMBL" id="KGR84552.1"/>
    </source>
</evidence>
<dbReference type="OrthoDB" id="2740199at2"/>
<name>A0A0A3JBZ5_9BACI</name>
<feature type="transmembrane region" description="Helical" evidence="1">
    <location>
        <begin position="40"/>
        <end position="61"/>
    </location>
</feature>
<comment type="caution">
    <text evidence="2">The sequence shown here is derived from an EMBL/GenBank/DDBJ whole genome shotgun (WGS) entry which is preliminary data.</text>
</comment>
<sequence length="335" mass="39747">MNNKFNDSLENWEKAAEAVKTRIYQETIYKKQKKLLLKPLLTAAALLLFTVGAIFLTSTLLTTKETQLSAEHADFRMFDERTVEIKKYELFYRDWRFLPPQALEYYALSETVNQQAFFYYMTRQGYEWDEKQRNAVRKRVKTTLQHEMRKDNSKAYYEKMFADLQITEEEYIDYYLLLNKEEEMLQDVLFSKESELDEAYGDAVKAYQQFAGLTDELKLLERWGPRRTQPMNPQPDLPFDKVHLSLQVTTNKEGEFIFSKSMNFPMYLGYTYKAFLSDIKQDIVKEELTRYSLNRYREALRTYTSGDSQKGKLAKELEAVLEILERTIETDYQGG</sequence>
<dbReference type="AlphaFoldDB" id="A0A0A3JBZ5"/>
<dbReference type="EMBL" id="JPVP01000056">
    <property type="protein sequence ID" value="KGR84552.1"/>
    <property type="molecule type" value="Genomic_DNA"/>
</dbReference>
<gene>
    <name evidence="2" type="ORF">CD32_13345</name>
</gene>
<dbReference type="Proteomes" id="UP000030437">
    <property type="component" value="Unassembled WGS sequence"/>
</dbReference>
<evidence type="ECO:0000256" key="1">
    <source>
        <dbReference type="SAM" id="Phobius"/>
    </source>
</evidence>
<keyword evidence="1" id="KW-0812">Transmembrane</keyword>
<organism evidence="2 3">
    <name type="scientific">Lysinibacillus odysseyi 34hs-1 = NBRC 100172</name>
    <dbReference type="NCBI Taxonomy" id="1220589"/>
    <lineage>
        <taxon>Bacteria</taxon>
        <taxon>Bacillati</taxon>
        <taxon>Bacillota</taxon>
        <taxon>Bacilli</taxon>
        <taxon>Bacillales</taxon>
        <taxon>Bacillaceae</taxon>
        <taxon>Lysinibacillus</taxon>
    </lineage>
</organism>
<evidence type="ECO:0000313" key="3">
    <source>
        <dbReference type="Proteomes" id="UP000030437"/>
    </source>
</evidence>
<proteinExistence type="predicted"/>
<accession>A0A0A3JBZ5</accession>